<sequence length="79" mass="9188">MKHLITPEAKIVVSVNWTDRWQVYTRLQELNMSCACGMNQPLTVEISNVTAAIQLWSVVQQFTASRCQLIQTLERCWYL</sequence>
<comment type="caution">
    <text evidence="1">The sequence shown here is derived from an EMBL/GenBank/DDBJ whole genome shotgun (WGS) entry which is preliminary data.</text>
</comment>
<proteinExistence type="predicted"/>
<evidence type="ECO:0000313" key="1">
    <source>
        <dbReference type="EMBL" id="RUS96220.1"/>
    </source>
</evidence>
<dbReference type="OrthoDB" id="515027at2"/>
<dbReference type="RefSeq" id="WP_127086750.1">
    <property type="nucleotide sequence ID" value="NZ_RSCL01000037.1"/>
</dbReference>
<protein>
    <submittedName>
        <fullName evidence="1">Uncharacterized protein</fullName>
    </submittedName>
</protein>
<reference evidence="1" key="1">
    <citation type="submission" date="2018-12" db="EMBL/GenBank/DDBJ databases">
        <authorList>
            <person name="Will S."/>
            <person name="Neumann-Schaal M."/>
            <person name="Henke P."/>
        </authorList>
    </citation>
    <scope>NUCLEOTIDE SEQUENCE</scope>
    <source>
        <strain evidence="1">PCC 7102</strain>
    </source>
</reference>
<keyword evidence="2" id="KW-1185">Reference proteome</keyword>
<evidence type="ECO:0000313" key="2">
    <source>
        <dbReference type="Proteomes" id="UP000271624"/>
    </source>
</evidence>
<dbReference type="InterPro" id="IPR054637">
    <property type="entry name" value="Asr1405_Asl0597-like"/>
</dbReference>
<dbReference type="Proteomes" id="UP000271624">
    <property type="component" value="Unassembled WGS sequence"/>
</dbReference>
<reference evidence="1" key="2">
    <citation type="journal article" date="2019" name="Genome Biol. Evol.">
        <title>Day and night: Metabolic profiles and evolutionary relationships of six axenic non-marine cyanobacteria.</title>
        <authorList>
            <person name="Will S.E."/>
            <person name="Henke P."/>
            <person name="Boedeker C."/>
            <person name="Huang S."/>
            <person name="Brinkmann H."/>
            <person name="Rohde M."/>
            <person name="Jarek M."/>
            <person name="Friedl T."/>
            <person name="Seufert S."/>
            <person name="Schumacher M."/>
            <person name="Overmann J."/>
            <person name="Neumann-Schaal M."/>
            <person name="Petersen J."/>
        </authorList>
    </citation>
    <scope>NUCLEOTIDE SEQUENCE [LARGE SCALE GENOMIC DNA]</scope>
    <source>
        <strain evidence="1">PCC 7102</strain>
    </source>
</reference>
<organism evidence="1 2">
    <name type="scientific">Dulcicalothrix desertica PCC 7102</name>
    <dbReference type="NCBI Taxonomy" id="232991"/>
    <lineage>
        <taxon>Bacteria</taxon>
        <taxon>Bacillati</taxon>
        <taxon>Cyanobacteriota</taxon>
        <taxon>Cyanophyceae</taxon>
        <taxon>Nostocales</taxon>
        <taxon>Calotrichaceae</taxon>
        <taxon>Dulcicalothrix</taxon>
    </lineage>
</organism>
<name>A0A3S1IEG8_9CYAN</name>
<dbReference type="EMBL" id="RSCL01000037">
    <property type="protein sequence ID" value="RUS96220.1"/>
    <property type="molecule type" value="Genomic_DNA"/>
</dbReference>
<dbReference type="AlphaFoldDB" id="A0A3S1IEG8"/>
<dbReference type="NCBIfam" id="NF045598">
    <property type="entry name" value="asr1405_asl0597"/>
    <property type="match status" value="1"/>
</dbReference>
<gene>
    <name evidence="1" type="ORF">DSM106972_087620</name>
</gene>
<accession>A0A3S1IEG8</accession>